<dbReference type="PANTHER" id="PTHR33116:SF76">
    <property type="entry name" value="DUF4283 DOMAIN-CONTAINING PROTEIN"/>
    <property type="match status" value="1"/>
</dbReference>
<organism evidence="4">
    <name type="scientific">Sesamum radiatum</name>
    <name type="common">Black benniseed</name>
    <dbReference type="NCBI Taxonomy" id="300843"/>
    <lineage>
        <taxon>Eukaryota</taxon>
        <taxon>Viridiplantae</taxon>
        <taxon>Streptophyta</taxon>
        <taxon>Embryophyta</taxon>
        <taxon>Tracheophyta</taxon>
        <taxon>Spermatophyta</taxon>
        <taxon>Magnoliopsida</taxon>
        <taxon>eudicotyledons</taxon>
        <taxon>Gunneridae</taxon>
        <taxon>Pentapetalae</taxon>
        <taxon>asterids</taxon>
        <taxon>lamiids</taxon>
        <taxon>Lamiales</taxon>
        <taxon>Pedaliaceae</taxon>
        <taxon>Sesamum</taxon>
    </lineage>
</organism>
<evidence type="ECO:0000259" key="3">
    <source>
        <dbReference type="Pfam" id="PF14111"/>
    </source>
</evidence>
<feature type="domain" description="Reverse transcriptase" evidence="2">
    <location>
        <begin position="671"/>
        <end position="793"/>
    </location>
</feature>
<sequence length="1066" mass="117594">MEENSLLPLSHITHTALSHNTPRTHSRPPSPNPSPTTADGCPSGGIAPIGVGPDADHNPAAPHPCAFNLTEFLTLANRVVDDGDEASWTALNSLKKRWIEKFGDGDLPTPTGGLKTVASRPPTPFPPARAPRRALRTLIATPARVLDGEPMVPPLLADPPPPVGASPSVAVIAAPPPRVFEVTAAPTIAVIDAPLPPSPAVGEPHQIVHASAADDRAMEEPTPLSVMLPPTTCTHLSTPCMSRFSSSSGRLLAILPLPGLRLAPQQPAAVTAPPVTPIFVGNVPLAPTPHIVDTIAATFHNSTRRTLSFVPPTIQNGEIIVRPSLNSIRNGSQRWANTAVGYFLGRRPYFHHVKEYVQSVWPMVREVTATSSGFYFFQFKTNVAMEEVIEGGPWLFQGQPIILQKWTPGLVLRKLQHTQVPVWIKLRHLPVELWTDEGLSTVASGVGKPLYPDAITRACTRLDFARVCVMLDINSKLPRHLVIMVPHDDGSESPCKVDIEYEWLPPKCTTCMSLGHSTAGCPTVKPRQPPVHVYVPRAPPRHNRVERTEQHAQPSRPMPQPREPRADGVDGGDGTDGGALTAVRREDKDHGLGNTHGTEAEALAACLTDEVKQALFDIDESKAPGPDGYSAGFFKAAWPVIGGEVTQAIRDFFQTGRLLKQVNATLISLIPKVSNPGVVAEFRPISCCNVLYKVITKILVQRMRGILDTLISPSQNAFVPGRAIGDNILLAQELFSGYNQKHLPPRCALKVDLRKAYDTVEWDFLTAVLILFGFPEQFIQWIVECNGGFSYHWRCDRIQLFQLGFADDLLLFSKADPNSVRLFKEGLTVFAELSGLQANLQKSNLILSRSATPLRDTLLAILDFQEGHLPLRYLGLPLLASRLSVADCRPILQKIEARIRGWDGIVLSFAGRVQLIKSVLSALQVYWAMAFILPKHVIKEIEKRLRNFLWKGSIETGYAKVSWKQVCRPVNEGGLGIRDIHALNKSLMSRHLWRLIAQERSSIWVNWIFHYRLQHYSVWTISTRSGTWGWRKLIRLRDSLRPCITYVLEMGLPFLYGMIHGMLEGP</sequence>
<protein>
    <recommendedName>
        <fullName evidence="5">Reverse transcriptase domain-containing protein</fullName>
    </recommendedName>
</protein>
<evidence type="ECO:0000313" key="4">
    <source>
        <dbReference type="EMBL" id="KAL0292811.1"/>
    </source>
</evidence>
<dbReference type="PANTHER" id="PTHR33116">
    <property type="entry name" value="REVERSE TRANSCRIPTASE ZINC-BINDING DOMAIN-CONTAINING PROTEIN-RELATED-RELATED"/>
    <property type="match status" value="1"/>
</dbReference>
<reference evidence="4" key="2">
    <citation type="journal article" date="2024" name="Plant">
        <title>Genomic evolution and insights into agronomic trait innovations of Sesamum species.</title>
        <authorList>
            <person name="Miao H."/>
            <person name="Wang L."/>
            <person name="Qu L."/>
            <person name="Liu H."/>
            <person name="Sun Y."/>
            <person name="Le M."/>
            <person name="Wang Q."/>
            <person name="Wei S."/>
            <person name="Zheng Y."/>
            <person name="Lin W."/>
            <person name="Duan Y."/>
            <person name="Cao H."/>
            <person name="Xiong S."/>
            <person name="Wang X."/>
            <person name="Wei L."/>
            <person name="Li C."/>
            <person name="Ma Q."/>
            <person name="Ju M."/>
            <person name="Zhao R."/>
            <person name="Li G."/>
            <person name="Mu C."/>
            <person name="Tian Q."/>
            <person name="Mei H."/>
            <person name="Zhang T."/>
            <person name="Gao T."/>
            <person name="Zhang H."/>
        </authorList>
    </citation>
    <scope>NUCLEOTIDE SEQUENCE</scope>
    <source>
        <strain evidence="4">G02</strain>
    </source>
</reference>
<name>A0AAW2JFV8_SESRA</name>
<evidence type="ECO:0000256" key="1">
    <source>
        <dbReference type="SAM" id="MobiDB-lite"/>
    </source>
</evidence>
<dbReference type="Pfam" id="PF00078">
    <property type="entry name" value="RVT_1"/>
    <property type="match status" value="1"/>
</dbReference>
<feature type="domain" description="DUF4283" evidence="3">
    <location>
        <begin position="333"/>
        <end position="410"/>
    </location>
</feature>
<accession>A0AAW2JFV8</accession>
<feature type="region of interest" description="Disordered" evidence="1">
    <location>
        <begin position="534"/>
        <end position="593"/>
    </location>
</feature>
<dbReference type="EMBL" id="JACGWJ010000387">
    <property type="protein sequence ID" value="KAL0292811.1"/>
    <property type="molecule type" value="Genomic_DNA"/>
</dbReference>
<reference evidence="4" key="1">
    <citation type="submission" date="2020-06" db="EMBL/GenBank/DDBJ databases">
        <authorList>
            <person name="Li T."/>
            <person name="Hu X."/>
            <person name="Zhang T."/>
            <person name="Song X."/>
            <person name="Zhang H."/>
            <person name="Dai N."/>
            <person name="Sheng W."/>
            <person name="Hou X."/>
            <person name="Wei L."/>
        </authorList>
    </citation>
    <scope>NUCLEOTIDE SEQUENCE</scope>
    <source>
        <strain evidence="4">G02</strain>
        <tissue evidence="4">Leaf</tissue>
    </source>
</reference>
<feature type="region of interest" description="Disordered" evidence="1">
    <location>
        <begin position="17"/>
        <end position="57"/>
    </location>
</feature>
<dbReference type="InterPro" id="IPR043502">
    <property type="entry name" value="DNA/RNA_pol_sf"/>
</dbReference>
<dbReference type="AlphaFoldDB" id="A0AAW2JFV8"/>
<dbReference type="Pfam" id="PF14111">
    <property type="entry name" value="DUF4283"/>
    <property type="match status" value="1"/>
</dbReference>
<evidence type="ECO:0008006" key="5">
    <source>
        <dbReference type="Google" id="ProtNLM"/>
    </source>
</evidence>
<dbReference type="InterPro" id="IPR000477">
    <property type="entry name" value="RT_dom"/>
</dbReference>
<dbReference type="SUPFAM" id="SSF56672">
    <property type="entry name" value="DNA/RNA polymerases"/>
    <property type="match status" value="1"/>
</dbReference>
<dbReference type="InterPro" id="IPR025558">
    <property type="entry name" value="DUF4283"/>
</dbReference>
<proteinExistence type="predicted"/>
<gene>
    <name evidence="4" type="ORF">Sradi_6971800</name>
</gene>
<comment type="caution">
    <text evidence="4">The sequence shown here is derived from an EMBL/GenBank/DDBJ whole genome shotgun (WGS) entry which is preliminary data.</text>
</comment>
<dbReference type="CDD" id="cd01650">
    <property type="entry name" value="RT_nLTR_like"/>
    <property type="match status" value="1"/>
</dbReference>
<evidence type="ECO:0000259" key="2">
    <source>
        <dbReference type="Pfam" id="PF00078"/>
    </source>
</evidence>